<dbReference type="OrthoDB" id="5889702at2759"/>
<feature type="region of interest" description="Disordered" evidence="1">
    <location>
        <begin position="194"/>
        <end position="222"/>
    </location>
</feature>
<feature type="compositionally biased region" description="Low complexity" evidence="1">
    <location>
        <begin position="255"/>
        <end position="267"/>
    </location>
</feature>
<sequence length="1200" mass="137768">MHVQKITTDMINDFNECTLMRDYISFYYNYETSIKSSAEDFKRLNVSNSKRCHFITQNFLPILKFLRDYPHSDPRRLVCYAVEAGDPDFVRDLKLAINWRDWNSFYQKYSKIADTIIDQAREQRMLNISIEWNSKFYPSVEELENAKLSQRTQIVSKNSGEMLTLRPGTPPRREARNKYSPNIGSYAFVNSGEMLTMKPEPSPSSTTSSQNTVTSSPDEPTLTKLSRWIFGGHSQKPEAFQESQPKANEKESESLENANSSSLVSSEPSMDQANGSYNASTLETGRLPEQAINLGAAAAAPCDTQQEIFGDHSMQTQSAAPNQIPSAENTQSDGKVLPQSESLEQPSSENTDSALRTRGEAPETTIISEAEETMLTQTISSEMIKVFHDCASNKDYRNFYNKNEVAIKNWAEKLKLLDSPLSKRTNFITKNFLKIFKFLRDYPFCDERKIVPGCIVLEEDPEFLEDMRSAIDSKDWDSFYQKYWKIADFMINQAREQKVLDVTIEWKSNFYPNFESIRIAKLPPYKPYLAKNSGEMLTLRSGPSPYSSLRRQCSRNSSPNRLAESTPRRKYSFYRDARDNYNQYSSNQSFCGSNSQTNRNTVSSSEVRLAPRSLHFDNGSSRSQQQLASQANRSSQSDYRRCLTQHDEPLACSENTGSVFFSCCRALANQSVDYSSHSRLTRSSISSTMKKEEEEKEEEKGPTRVYQETRTGHSLHNREESRFQQQIDVLLDKGYQFSEYQESSPRPSDPIVGQDLNGAQFKSYDYGTVLSPHFEHEPRQKPFNTMEDHAAITSSELPREQATYHKETIKLPNTAKRMVVSQFHSLQPELDRNKERYHSEIIVPDQTANNPTAYSGYQAAPQATEQLHSDNPLEIEEPPQPTLTSIAVTRASREMHQDIFGGYSLQPSLVVSNHVPSTGSIQLNYQNLAPSEPLEDLLPEPIDNSLSSKSWETPEPTTLPQDFSLMNNSADMETLKKHDDSFEELESDKARPDDEDRNKQSSEDSEIVDDHRSSMSSINIDFSPVEDSIISQQSCFDLDDLRKPNDSPIESIDAKFDDELFKHQVEMSQVNQDVMRTENLITEELNAMQRQETIIPNNPDLIEGEEDSLDFNRQFDEMKRQQAEELRRIREERRRKQQKLDDELQRRTNEIPVEYRPTTSVDQVSTTEADGHRDEDAIQQKLKEKERKRQMARRKRNTKH</sequence>
<dbReference type="EMBL" id="GL379787">
    <property type="protein sequence ID" value="EGT30824.1"/>
    <property type="molecule type" value="Genomic_DNA"/>
</dbReference>
<feature type="region of interest" description="Disordered" evidence="1">
    <location>
        <begin position="678"/>
        <end position="714"/>
    </location>
</feature>
<feature type="compositionally biased region" description="Basic and acidic residues" evidence="1">
    <location>
        <begin position="987"/>
        <end position="1013"/>
    </location>
</feature>
<organism evidence="3">
    <name type="scientific">Caenorhabditis brenneri</name>
    <name type="common">Nematode worm</name>
    <dbReference type="NCBI Taxonomy" id="135651"/>
    <lineage>
        <taxon>Eukaryota</taxon>
        <taxon>Metazoa</taxon>
        <taxon>Ecdysozoa</taxon>
        <taxon>Nematoda</taxon>
        <taxon>Chromadorea</taxon>
        <taxon>Rhabditida</taxon>
        <taxon>Rhabditina</taxon>
        <taxon>Rhabditomorpha</taxon>
        <taxon>Rhabditoidea</taxon>
        <taxon>Rhabditidae</taxon>
        <taxon>Peloderinae</taxon>
        <taxon>Caenorhabditis</taxon>
    </lineage>
</organism>
<feature type="compositionally biased region" description="Polar residues" evidence="1">
    <location>
        <begin position="585"/>
        <end position="606"/>
    </location>
</feature>
<feature type="region of interest" description="Disordered" evidence="1">
    <location>
        <begin position="585"/>
        <end position="636"/>
    </location>
</feature>
<dbReference type="PANTHER" id="PTHR21566">
    <property type="entry name" value="CILIA- AND FLAGELLA-ASSOCIATED PROTEIN 251-LIKE-RELATED-RELATED"/>
    <property type="match status" value="1"/>
</dbReference>
<feature type="compositionally biased region" description="Low complexity" evidence="1">
    <location>
        <begin position="620"/>
        <end position="636"/>
    </location>
</feature>
<evidence type="ECO:0000313" key="3">
    <source>
        <dbReference type="Proteomes" id="UP000008068"/>
    </source>
</evidence>
<dbReference type="InterPro" id="IPR007883">
    <property type="entry name" value="DUF713"/>
</dbReference>
<evidence type="ECO:0000313" key="2">
    <source>
        <dbReference type="EMBL" id="EGT30824.1"/>
    </source>
</evidence>
<feature type="compositionally biased region" description="Basic and acidic residues" evidence="1">
    <location>
        <begin position="1169"/>
        <end position="1189"/>
    </location>
</feature>
<dbReference type="InParanoid" id="G0MA73"/>
<feature type="compositionally biased region" description="Polar residues" evidence="1">
    <location>
        <begin position="544"/>
        <end position="560"/>
    </location>
</feature>
<feature type="compositionally biased region" description="Polar residues" evidence="1">
    <location>
        <begin position="314"/>
        <end position="333"/>
    </location>
</feature>
<name>G0MA73_CAEBE</name>
<protein>
    <submittedName>
        <fullName evidence="2">Uncharacterized protein</fullName>
    </submittedName>
</protein>
<reference evidence="3" key="1">
    <citation type="submission" date="2011-07" db="EMBL/GenBank/DDBJ databases">
        <authorList>
            <consortium name="Caenorhabditis brenneri Sequencing and Analysis Consortium"/>
            <person name="Wilson R.K."/>
        </authorList>
    </citation>
    <scope>NUCLEOTIDE SEQUENCE [LARGE SCALE GENOMIC DNA]</scope>
    <source>
        <strain evidence="3">PB2801</strain>
    </source>
</reference>
<accession>G0MA73</accession>
<feature type="compositionally biased region" description="Low complexity" evidence="1">
    <location>
        <begin position="678"/>
        <end position="688"/>
    </location>
</feature>
<feature type="compositionally biased region" description="Basic and acidic residues" evidence="1">
    <location>
        <begin position="689"/>
        <end position="702"/>
    </location>
</feature>
<keyword evidence="3" id="KW-1185">Reference proteome</keyword>
<proteinExistence type="predicted"/>
<feature type="region of interest" description="Disordered" evidence="1">
    <location>
        <begin position="236"/>
        <end position="280"/>
    </location>
</feature>
<feature type="region of interest" description="Disordered" evidence="1">
    <location>
        <begin position="161"/>
        <end position="182"/>
    </location>
</feature>
<feature type="region of interest" description="Disordered" evidence="1">
    <location>
        <begin position="1132"/>
        <end position="1200"/>
    </location>
</feature>
<dbReference type="Proteomes" id="UP000008068">
    <property type="component" value="Unassembled WGS sequence"/>
</dbReference>
<gene>
    <name evidence="2" type="ORF">CAEBREN_07709</name>
</gene>
<feature type="region of interest" description="Disordered" evidence="1">
    <location>
        <begin position="314"/>
        <end position="365"/>
    </location>
</feature>
<feature type="compositionally biased region" description="Polar residues" evidence="1">
    <location>
        <begin position="1157"/>
        <end position="1168"/>
    </location>
</feature>
<feature type="region of interest" description="Disordered" evidence="1">
    <location>
        <begin position="934"/>
        <end position="965"/>
    </location>
</feature>
<evidence type="ECO:0000256" key="1">
    <source>
        <dbReference type="SAM" id="MobiDB-lite"/>
    </source>
</evidence>
<feature type="compositionally biased region" description="Basic residues" evidence="1">
    <location>
        <begin position="1190"/>
        <end position="1200"/>
    </location>
</feature>
<feature type="compositionally biased region" description="Basic and acidic residues" evidence="1">
    <location>
        <begin position="1132"/>
        <end position="1149"/>
    </location>
</feature>
<feature type="region of interest" description="Disordered" evidence="1">
    <location>
        <begin position="979"/>
        <end position="1015"/>
    </location>
</feature>
<feature type="compositionally biased region" description="Polar residues" evidence="1">
    <location>
        <begin position="944"/>
        <end position="965"/>
    </location>
</feature>
<dbReference type="AlphaFoldDB" id="G0MA73"/>
<feature type="compositionally biased region" description="Low complexity" evidence="1">
    <location>
        <begin position="337"/>
        <end position="349"/>
    </location>
</feature>
<dbReference type="HOGENOM" id="CLU_270877_0_0_1"/>
<feature type="compositionally biased region" description="Polar residues" evidence="1">
    <location>
        <begin position="268"/>
        <end position="280"/>
    </location>
</feature>
<feature type="region of interest" description="Disordered" evidence="1">
    <location>
        <begin position="540"/>
        <end position="569"/>
    </location>
</feature>
<dbReference type="PANTHER" id="PTHR21566:SF2">
    <property type="entry name" value="CILIA- AND FLAGELLA-ASSOCIATED PROTEIN 251-LIKE-RELATED"/>
    <property type="match status" value="1"/>
</dbReference>
<dbReference type="eggNOG" id="ENOG502RA8G">
    <property type="taxonomic scope" value="Eukaryota"/>
</dbReference>
<feature type="compositionally biased region" description="Low complexity" evidence="1">
    <location>
        <begin position="203"/>
        <end position="217"/>
    </location>
</feature>